<organism evidence="2 3">
    <name type="scientific">Portunus trituberculatus</name>
    <name type="common">Swimming crab</name>
    <name type="synonym">Neptunus trituberculatus</name>
    <dbReference type="NCBI Taxonomy" id="210409"/>
    <lineage>
        <taxon>Eukaryota</taxon>
        <taxon>Metazoa</taxon>
        <taxon>Ecdysozoa</taxon>
        <taxon>Arthropoda</taxon>
        <taxon>Crustacea</taxon>
        <taxon>Multicrustacea</taxon>
        <taxon>Malacostraca</taxon>
        <taxon>Eumalacostraca</taxon>
        <taxon>Eucarida</taxon>
        <taxon>Decapoda</taxon>
        <taxon>Pleocyemata</taxon>
        <taxon>Brachyura</taxon>
        <taxon>Eubrachyura</taxon>
        <taxon>Portunoidea</taxon>
        <taxon>Portunidae</taxon>
        <taxon>Portuninae</taxon>
        <taxon>Portunus</taxon>
    </lineage>
</organism>
<reference evidence="2 3" key="1">
    <citation type="submission" date="2019-05" db="EMBL/GenBank/DDBJ databases">
        <title>Another draft genome of Portunus trituberculatus and its Hox gene families provides insights of decapod evolution.</title>
        <authorList>
            <person name="Jeong J.-H."/>
            <person name="Song I."/>
            <person name="Kim S."/>
            <person name="Choi T."/>
            <person name="Kim D."/>
            <person name="Ryu S."/>
            <person name="Kim W."/>
        </authorList>
    </citation>
    <scope>NUCLEOTIDE SEQUENCE [LARGE SCALE GENOMIC DNA]</scope>
    <source>
        <tissue evidence="2">Muscle</tissue>
    </source>
</reference>
<accession>A0A5B7JB34</accession>
<dbReference type="AlphaFoldDB" id="A0A5B7JB34"/>
<evidence type="ECO:0000313" key="2">
    <source>
        <dbReference type="EMBL" id="MPC93432.1"/>
    </source>
</evidence>
<evidence type="ECO:0000313" key="3">
    <source>
        <dbReference type="Proteomes" id="UP000324222"/>
    </source>
</evidence>
<keyword evidence="3" id="KW-1185">Reference proteome</keyword>
<gene>
    <name evidence="2" type="ORF">E2C01_088558</name>
</gene>
<proteinExistence type="predicted"/>
<comment type="caution">
    <text evidence="2">The sequence shown here is derived from an EMBL/GenBank/DDBJ whole genome shotgun (WGS) entry which is preliminary data.</text>
</comment>
<protein>
    <submittedName>
        <fullName evidence="2">Uncharacterized protein</fullName>
    </submittedName>
</protein>
<evidence type="ECO:0000256" key="1">
    <source>
        <dbReference type="SAM" id="MobiDB-lite"/>
    </source>
</evidence>
<dbReference type="EMBL" id="VSRR010094851">
    <property type="protein sequence ID" value="MPC93432.1"/>
    <property type="molecule type" value="Genomic_DNA"/>
</dbReference>
<name>A0A5B7JB34_PORTR</name>
<dbReference type="Proteomes" id="UP000324222">
    <property type="component" value="Unassembled WGS sequence"/>
</dbReference>
<feature type="region of interest" description="Disordered" evidence="1">
    <location>
        <begin position="41"/>
        <end position="71"/>
    </location>
</feature>
<sequence>MMTGASITVSAWKLGLLAGVTKRDSLYLHCPYAMETPLKPTAKSSEGYLSDRERCPTASTSTSTTKRVRQC</sequence>